<dbReference type="Gene3D" id="3.30.450.20">
    <property type="entry name" value="PAS domain"/>
    <property type="match status" value="2"/>
</dbReference>
<dbReference type="Pfam" id="PF00672">
    <property type="entry name" value="HAMP"/>
    <property type="match status" value="1"/>
</dbReference>
<evidence type="ECO:0000256" key="4">
    <source>
        <dbReference type="ARBA" id="ARBA00022500"/>
    </source>
</evidence>
<evidence type="ECO:0000256" key="10">
    <source>
        <dbReference type="PROSITE-ProRule" id="PRU00284"/>
    </source>
</evidence>
<dbReference type="InterPro" id="IPR029151">
    <property type="entry name" value="Sensor-like_sf"/>
</dbReference>
<dbReference type="GO" id="GO:0005886">
    <property type="term" value="C:plasma membrane"/>
    <property type="evidence" value="ECO:0007669"/>
    <property type="project" value="UniProtKB-SubCell"/>
</dbReference>
<dbReference type="InterPro" id="IPR003660">
    <property type="entry name" value="HAMP_dom"/>
</dbReference>
<dbReference type="PATRIC" id="fig|265546.4.peg.27"/>
<reference evidence="14 15" key="1">
    <citation type="submission" date="2015-01" db="EMBL/GenBank/DDBJ databases">
        <title>Genome sequence of Anoxybacillus ayderensis strain AB04.</title>
        <authorList>
            <person name="Belduz A.O."/>
            <person name="Canakci S."/>
            <person name="Chan K.-G."/>
            <person name="Kahar U.M."/>
            <person name="Yaakob A.S."/>
            <person name="Chan C.S."/>
            <person name="Goh K.M."/>
        </authorList>
    </citation>
    <scope>NUCLEOTIDE SEQUENCE [LARGE SCALE GENOMIC DNA]</scope>
    <source>
        <strain evidence="14 15">AB04</strain>
    </source>
</reference>
<dbReference type="InterPro" id="IPR004090">
    <property type="entry name" value="Chemotax_Me-accpt_rcpt"/>
</dbReference>
<evidence type="ECO:0000313" key="14">
    <source>
        <dbReference type="EMBL" id="KIP22344.1"/>
    </source>
</evidence>
<dbReference type="CDD" id="cd12912">
    <property type="entry name" value="PDC2_MCP_like"/>
    <property type="match status" value="1"/>
</dbReference>
<dbReference type="GO" id="GO:0006935">
    <property type="term" value="P:chemotaxis"/>
    <property type="evidence" value="ECO:0007669"/>
    <property type="project" value="UniProtKB-KW"/>
</dbReference>
<keyword evidence="6 11" id="KW-1133">Transmembrane helix</keyword>
<organism evidence="14 15">
    <name type="scientific">Anoxybacillus ayderensis</name>
    <dbReference type="NCBI Taxonomy" id="265546"/>
    <lineage>
        <taxon>Bacteria</taxon>
        <taxon>Bacillati</taxon>
        <taxon>Bacillota</taxon>
        <taxon>Bacilli</taxon>
        <taxon>Bacillales</taxon>
        <taxon>Anoxybacillaceae</taxon>
        <taxon>Anoxybacillus</taxon>
    </lineage>
</organism>
<evidence type="ECO:0000256" key="5">
    <source>
        <dbReference type="ARBA" id="ARBA00022692"/>
    </source>
</evidence>
<dbReference type="GO" id="GO:0004888">
    <property type="term" value="F:transmembrane signaling receptor activity"/>
    <property type="evidence" value="ECO:0007669"/>
    <property type="project" value="InterPro"/>
</dbReference>
<proteinExistence type="inferred from homology"/>
<dbReference type="AlphaFoldDB" id="A0A0D0HQJ1"/>
<evidence type="ECO:0000256" key="9">
    <source>
        <dbReference type="ARBA" id="ARBA00029447"/>
    </source>
</evidence>
<dbReference type="InterPro" id="IPR004089">
    <property type="entry name" value="MCPsignal_dom"/>
</dbReference>
<dbReference type="SMART" id="SM00283">
    <property type="entry name" value="MA"/>
    <property type="match status" value="1"/>
</dbReference>
<evidence type="ECO:0000313" key="15">
    <source>
        <dbReference type="Proteomes" id="UP000032047"/>
    </source>
</evidence>
<keyword evidence="5 11" id="KW-0812">Transmembrane</keyword>
<dbReference type="SMART" id="SM00304">
    <property type="entry name" value="HAMP"/>
    <property type="match status" value="1"/>
</dbReference>
<dbReference type="GO" id="GO:0007165">
    <property type="term" value="P:signal transduction"/>
    <property type="evidence" value="ECO:0007669"/>
    <property type="project" value="UniProtKB-KW"/>
</dbReference>
<evidence type="ECO:0000256" key="6">
    <source>
        <dbReference type="ARBA" id="ARBA00022989"/>
    </source>
</evidence>
<protein>
    <submittedName>
        <fullName evidence="14">Methyl-accepting chemotaxis protein mcpC</fullName>
    </submittedName>
</protein>
<dbReference type="PRINTS" id="PR00260">
    <property type="entry name" value="CHEMTRNSDUCR"/>
</dbReference>
<feature type="domain" description="HAMP" evidence="13">
    <location>
        <begin position="302"/>
        <end position="354"/>
    </location>
</feature>
<keyword evidence="3" id="KW-0488">Methylation</keyword>
<keyword evidence="7 11" id="KW-0472">Membrane</keyword>
<evidence type="ECO:0000259" key="13">
    <source>
        <dbReference type="PROSITE" id="PS50885"/>
    </source>
</evidence>
<evidence type="ECO:0000256" key="3">
    <source>
        <dbReference type="ARBA" id="ARBA00022481"/>
    </source>
</evidence>
<sequence length="659" mass="72465">MFRSLTMKLTGLMALLLVIALVASQTVNYVQMASVMKNDAKVRAEALVTEVVDDIEHSFDSQEDALKQFSETKSFQTFTKTEDATLWNEINQQFSTFLNIHQKVQLAYIGTANGNMYTTPSVELPPDFDPTTRPWYKAAVASPDKVIWTESYVDAVTNDYIVTIAKAIVENGQVIGVIGLDVSLNTLAEMVEQFKVGYNGYPVLFDQNKFAIVHPQYKGKDMSDHPVVKTMFAKENGAYEYEQDGEKRLLYFATIPKLNWKVGAVYKEKDLLATLTEIGKTSWTVVAIATILASLLIYAVSRSIVKPIIQLNERVQQVATGDLTVHVEPKGNDEIAQLTSHFNDMVSHMRSLIGEVDRSVAELGSAADHLSAVSEETMATSEQVTTAVTDIAKGVSEQASNLDAMNDRMNDLSEKMGTVTQSAERVKQLSDETKEASYMGIEKLNVLQAKSTESQNELRSVETVITDLGAKMKQIGAIIQTITDISAQTNLLALNASIEAARAGEHGKGFAVVAEEVRKLAEQSAQATEQIRQTITSIQQQAALATEAVDHTKQMNDQQQAAVNETAESFMHIATMMEQLTSAIEHIFTQIHDVNGNKEQIVAALQNLAAISEQSAAAAEEVSASSEEQLKALNTVTEAAERLNDMSRSLQQLIHRFHV</sequence>
<dbReference type="PROSITE" id="PS50111">
    <property type="entry name" value="CHEMOTAXIS_TRANSDUC_2"/>
    <property type="match status" value="1"/>
</dbReference>
<dbReference type="Gene3D" id="1.10.8.500">
    <property type="entry name" value="HAMP domain in histidine kinase"/>
    <property type="match status" value="1"/>
</dbReference>
<name>A0A0D0HQJ1_9BACL</name>
<evidence type="ECO:0000256" key="11">
    <source>
        <dbReference type="SAM" id="Phobius"/>
    </source>
</evidence>
<dbReference type="Pfam" id="PF00015">
    <property type="entry name" value="MCPsignal"/>
    <property type="match status" value="1"/>
</dbReference>
<dbReference type="Proteomes" id="UP000032047">
    <property type="component" value="Unassembled WGS sequence"/>
</dbReference>
<evidence type="ECO:0000259" key="12">
    <source>
        <dbReference type="PROSITE" id="PS50111"/>
    </source>
</evidence>
<keyword evidence="15" id="KW-1185">Reference proteome</keyword>
<dbReference type="Pfam" id="PF02743">
    <property type="entry name" value="dCache_1"/>
    <property type="match status" value="1"/>
</dbReference>
<comment type="caution">
    <text evidence="14">The sequence shown here is derived from an EMBL/GenBank/DDBJ whole genome shotgun (WGS) entry which is preliminary data.</text>
</comment>
<feature type="domain" description="Methyl-accepting transducer" evidence="12">
    <location>
        <begin position="373"/>
        <end position="623"/>
    </location>
</feature>
<keyword evidence="4" id="KW-0145">Chemotaxis</keyword>
<dbReference type="PANTHER" id="PTHR32089:SF114">
    <property type="entry name" value="METHYL-ACCEPTING CHEMOTAXIS PROTEIN MCPB"/>
    <property type="match status" value="1"/>
</dbReference>
<dbReference type="PANTHER" id="PTHR32089">
    <property type="entry name" value="METHYL-ACCEPTING CHEMOTAXIS PROTEIN MCPB"/>
    <property type="match status" value="1"/>
</dbReference>
<dbReference type="Gene3D" id="1.10.287.950">
    <property type="entry name" value="Methyl-accepting chemotaxis protein"/>
    <property type="match status" value="1"/>
</dbReference>
<evidence type="ECO:0000256" key="1">
    <source>
        <dbReference type="ARBA" id="ARBA00004651"/>
    </source>
</evidence>
<dbReference type="RefSeq" id="WP_042533678.1">
    <property type="nucleotide sequence ID" value="NZ_JXTG01000001.1"/>
</dbReference>
<evidence type="ECO:0000256" key="7">
    <source>
        <dbReference type="ARBA" id="ARBA00023136"/>
    </source>
</evidence>
<dbReference type="PROSITE" id="PS50885">
    <property type="entry name" value="HAMP"/>
    <property type="match status" value="1"/>
</dbReference>
<dbReference type="CDD" id="cd11386">
    <property type="entry name" value="MCP_signal"/>
    <property type="match status" value="1"/>
</dbReference>
<gene>
    <name evidence="14" type="ORF">JV16_00024</name>
</gene>
<dbReference type="CDD" id="cd12913">
    <property type="entry name" value="PDC1_MCP_like"/>
    <property type="match status" value="1"/>
</dbReference>
<keyword evidence="2" id="KW-1003">Cell membrane</keyword>
<evidence type="ECO:0000256" key="8">
    <source>
        <dbReference type="ARBA" id="ARBA00023224"/>
    </source>
</evidence>
<dbReference type="InterPro" id="IPR033479">
    <property type="entry name" value="dCache_1"/>
</dbReference>
<dbReference type="CDD" id="cd06225">
    <property type="entry name" value="HAMP"/>
    <property type="match status" value="1"/>
</dbReference>
<comment type="similarity">
    <text evidence="9">Belongs to the methyl-accepting chemotaxis (MCP) protein family.</text>
</comment>
<dbReference type="SUPFAM" id="SSF103190">
    <property type="entry name" value="Sensory domain-like"/>
    <property type="match status" value="1"/>
</dbReference>
<accession>A0A0D0HQJ1</accession>
<dbReference type="EMBL" id="JXTG01000001">
    <property type="protein sequence ID" value="KIP22344.1"/>
    <property type="molecule type" value="Genomic_DNA"/>
</dbReference>
<comment type="subcellular location">
    <subcellularLocation>
        <location evidence="1">Cell membrane</location>
        <topology evidence="1">Multi-pass membrane protein</topology>
    </subcellularLocation>
</comment>
<dbReference type="SUPFAM" id="SSF58104">
    <property type="entry name" value="Methyl-accepting chemotaxis protein (MCP) signaling domain"/>
    <property type="match status" value="1"/>
</dbReference>
<feature type="transmembrane region" description="Helical" evidence="11">
    <location>
        <begin position="281"/>
        <end position="300"/>
    </location>
</feature>
<keyword evidence="8 10" id="KW-0807">Transducer</keyword>
<evidence type="ECO:0000256" key="2">
    <source>
        <dbReference type="ARBA" id="ARBA00022475"/>
    </source>
</evidence>